<dbReference type="Pfam" id="PF02775">
    <property type="entry name" value="TPP_enzyme_C"/>
    <property type="match status" value="1"/>
</dbReference>
<reference evidence="10" key="1">
    <citation type="journal article" date="2021" name="Environ. Microbiol.">
        <title>Genomic characterization of three novel Desulfobacterota classes expand the metabolic and phylogenetic diversity of the phylum.</title>
        <authorList>
            <person name="Murphy C.L."/>
            <person name="Biggerstaff J."/>
            <person name="Eichhorn A."/>
            <person name="Ewing E."/>
            <person name="Shahan R."/>
            <person name="Soriano D."/>
            <person name="Stewart S."/>
            <person name="VanMol K."/>
            <person name="Walker R."/>
            <person name="Walters P."/>
            <person name="Elshahed M.S."/>
            <person name="Youssef N.H."/>
        </authorList>
    </citation>
    <scope>NUCLEOTIDE SEQUENCE</scope>
    <source>
        <strain evidence="10">Zod_Metabat.24</strain>
    </source>
</reference>
<sequence length="551" mass="58872">MPEVHGGQLVVKALEEEGISYIFTLSGGHIDKIYDACIDSKIKVIDVRHEQAAAFMAMGWSIASDQLGVCLVTAGPGLANAVTGVMDAQCSHIPMLVIGGRSPRKENDLGALQDVDQMAIMRTVAKSTFLVNDVERIPEYIGVAFRHALSDRPGPVYLEIPVDILKERVDLDTIKFPRPNRAEYKPAGDPKAIDAAAKLLQEAKKPLIIGGGGVRWGNAGEALTKLVEKTNIPFILFNEGRGMVPDTHPMSLWDGGLMGLTFAAAQADVILVLGLRMTWLASYGAIYPNAKIIRVDISGDEVGKNVPHEVGIVGDVGMVTAAIAERIGKCDHSAWAKEAIDTGVAMMAEENKLKDSDASPIHPVRAVSDVYKTFGNKATYSVDGGDVSYFGAVHLKAGGPGQMLSNVGNLMGCLGSGIPLNLAGKLARPDRQAVVVTGDGSFGLNGMEIETSIRHNIPIIIVILNDQAWGMVKHGQELQYNRVVGTDLGPVRYDLMAQGLGAHAEYVTEAKEIIPALKRAQDSKKTAVVNIITDPTVTSPITYIFVAALNV</sequence>
<dbReference type="GO" id="GO:0009099">
    <property type="term" value="P:L-valine biosynthetic process"/>
    <property type="evidence" value="ECO:0007669"/>
    <property type="project" value="TreeGrafter"/>
</dbReference>
<feature type="domain" description="Thiamine pyrophosphate enzyme N-terminal TPP-binding" evidence="9">
    <location>
        <begin position="5"/>
        <end position="120"/>
    </location>
</feature>
<dbReference type="GO" id="GO:0003984">
    <property type="term" value="F:acetolactate synthase activity"/>
    <property type="evidence" value="ECO:0007669"/>
    <property type="project" value="TreeGrafter"/>
</dbReference>
<evidence type="ECO:0000313" key="11">
    <source>
        <dbReference type="Proteomes" id="UP000809273"/>
    </source>
</evidence>
<dbReference type="PANTHER" id="PTHR18968:SF166">
    <property type="entry name" value="2-HYDROXYACYL-COA LYASE 2"/>
    <property type="match status" value="1"/>
</dbReference>
<evidence type="ECO:0000256" key="4">
    <source>
        <dbReference type="ARBA" id="ARBA00022723"/>
    </source>
</evidence>
<dbReference type="InterPro" id="IPR000399">
    <property type="entry name" value="TPP-bd_CS"/>
</dbReference>
<gene>
    <name evidence="10" type="ORF">JW984_15530</name>
</gene>
<dbReference type="GO" id="GO:0000287">
    <property type="term" value="F:magnesium ion binding"/>
    <property type="evidence" value="ECO:0007669"/>
    <property type="project" value="InterPro"/>
</dbReference>
<dbReference type="InterPro" id="IPR011766">
    <property type="entry name" value="TPP_enzyme_TPP-bd"/>
</dbReference>
<keyword evidence="5 6" id="KW-0786">Thiamine pyrophosphate</keyword>
<name>A0A9D8PRB7_9DELT</name>
<comment type="similarity">
    <text evidence="3 6">Belongs to the TPP enzyme family.</text>
</comment>
<dbReference type="GO" id="GO:0009097">
    <property type="term" value="P:isoleucine biosynthetic process"/>
    <property type="evidence" value="ECO:0007669"/>
    <property type="project" value="TreeGrafter"/>
</dbReference>
<proteinExistence type="inferred from homology"/>
<feature type="domain" description="Thiamine pyrophosphate enzyme central" evidence="7">
    <location>
        <begin position="193"/>
        <end position="322"/>
    </location>
</feature>
<dbReference type="GO" id="GO:0005948">
    <property type="term" value="C:acetolactate synthase complex"/>
    <property type="evidence" value="ECO:0007669"/>
    <property type="project" value="TreeGrafter"/>
</dbReference>
<dbReference type="PANTHER" id="PTHR18968">
    <property type="entry name" value="THIAMINE PYROPHOSPHATE ENZYMES"/>
    <property type="match status" value="1"/>
</dbReference>
<dbReference type="GO" id="GO:0050660">
    <property type="term" value="F:flavin adenine dinucleotide binding"/>
    <property type="evidence" value="ECO:0007669"/>
    <property type="project" value="TreeGrafter"/>
</dbReference>
<reference evidence="10" key="2">
    <citation type="submission" date="2021-01" db="EMBL/GenBank/DDBJ databases">
        <authorList>
            <person name="Hahn C.R."/>
            <person name="Youssef N.H."/>
            <person name="Elshahed M."/>
        </authorList>
    </citation>
    <scope>NUCLEOTIDE SEQUENCE</scope>
    <source>
        <strain evidence="10">Zod_Metabat.24</strain>
    </source>
</reference>
<dbReference type="Gene3D" id="3.40.50.1220">
    <property type="entry name" value="TPP-binding domain"/>
    <property type="match status" value="1"/>
</dbReference>
<dbReference type="Gene3D" id="3.40.50.970">
    <property type="match status" value="2"/>
</dbReference>
<dbReference type="SUPFAM" id="SSF52518">
    <property type="entry name" value="Thiamin diphosphate-binding fold (THDP-binding)"/>
    <property type="match status" value="2"/>
</dbReference>
<dbReference type="PROSITE" id="PS00187">
    <property type="entry name" value="TPP_ENZYMES"/>
    <property type="match status" value="1"/>
</dbReference>
<evidence type="ECO:0000313" key="10">
    <source>
        <dbReference type="EMBL" id="MBN1574608.1"/>
    </source>
</evidence>
<evidence type="ECO:0000256" key="1">
    <source>
        <dbReference type="ARBA" id="ARBA00001946"/>
    </source>
</evidence>
<comment type="cofactor">
    <cofactor evidence="2">
        <name>thiamine diphosphate</name>
        <dbReference type="ChEBI" id="CHEBI:58937"/>
    </cofactor>
</comment>
<keyword evidence="4" id="KW-0479">Metal-binding</keyword>
<dbReference type="CDD" id="cd07035">
    <property type="entry name" value="TPP_PYR_POX_like"/>
    <property type="match status" value="1"/>
</dbReference>
<organism evidence="10 11">
    <name type="scientific">Candidatus Zymogenus saltonus</name>
    <dbReference type="NCBI Taxonomy" id="2844893"/>
    <lineage>
        <taxon>Bacteria</taxon>
        <taxon>Deltaproteobacteria</taxon>
        <taxon>Candidatus Zymogenia</taxon>
        <taxon>Candidatus Zymogeniales</taxon>
        <taxon>Candidatus Zymogenaceae</taxon>
        <taxon>Candidatus Zymogenus</taxon>
    </lineage>
</organism>
<evidence type="ECO:0000256" key="5">
    <source>
        <dbReference type="ARBA" id="ARBA00023052"/>
    </source>
</evidence>
<comment type="cofactor">
    <cofactor evidence="1">
        <name>Mg(2+)</name>
        <dbReference type="ChEBI" id="CHEBI:18420"/>
    </cofactor>
</comment>
<dbReference type="EMBL" id="JAFGIX010000085">
    <property type="protein sequence ID" value="MBN1574608.1"/>
    <property type="molecule type" value="Genomic_DNA"/>
</dbReference>
<dbReference type="InterPro" id="IPR012001">
    <property type="entry name" value="Thiamin_PyroP_enz_TPP-bd_dom"/>
</dbReference>
<dbReference type="GO" id="GO:0030976">
    <property type="term" value="F:thiamine pyrophosphate binding"/>
    <property type="evidence" value="ECO:0007669"/>
    <property type="project" value="InterPro"/>
</dbReference>
<dbReference type="InterPro" id="IPR029035">
    <property type="entry name" value="DHS-like_NAD/FAD-binding_dom"/>
</dbReference>
<accession>A0A9D8PRB7</accession>
<dbReference type="AlphaFoldDB" id="A0A9D8PRB7"/>
<evidence type="ECO:0000256" key="6">
    <source>
        <dbReference type="RuleBase" id="RU362132"/>
    </source>
</evidence>
<dbReference type="InterPro" id="IPR012000">
    <property type="entry name" value="Thiamin_PyroP_enz_cen_dom"/>
</dbReference>
<dbReference type="InterPro" id="IPR029061">
    <property type="entry name" value="THDP-binding"/>
</dbReference>
<dbReference type="Pfam" id="PF02776">
    <property type="entry name" value="TPP_enzyme_N"/>
    <property type="match status" value="1"/>
</dbReference>
<evidence type="ECO:0000259" key="9">
    <source>
        <dbReference type="Pfam" id="PF02776"/>
    </source>
</evidence>
<dbReference type="Proteomes" id="UP000809273">
    <property type="component" value="Unassembled WGS sequence"/>
</dbReference>
<evidence type="ECO:0000259" key="7">
    <source>
        <dbReference type="Pfam" id="PF00205"/>
    </source>
</evidence>
<evidence type="ECO:0000256" key="2">
    <source>
        <dbReference type="ARBA" id="ARBA00001964"/>
    </source>
</evidence>
<dbReference type="InterPro" id="IPR045229">
    <property type="entry name" value="TPP_enz"/>
</dbReference>
<dbReference type="CDD" id="cd02004">
    <property type="entry name" value="TPP_BZL_OCoD_HPCL"/>
    <property type="match status" value="1"/>
</dbReference>
<dbReference type="Pfam" id="PF00205">
    <property type="entry name" value="TPP_enzyme_M"/>
    <property type="match status" value="1"/>
</dbReference>
<comment type="caution">
    <text evidence="10">The sequence shown here is derived from an EMBL/GenBank/DDBJ whole genome shotgun (WGS) entry which is preliminary data.</text>
</comment>
<dbReference type="SUPFAM" id="SSF52467">
    <property type="entry name" value="DHS-like NAD/FAD-binding domain"/>
    <property type="match status" value="1"/>
</dbReference>
<dbReference type="FunFam" id="3.40.50.970:FF:000007">
    <property type="entry name" value="Acetolactate synthase"/>
    <property type="match status" value="1"/>
</dbReference>
<evidence type="ECO:0000259" key="8">
    <source>
        <dbReference type="Pfam" id="PF02775"/>
    </source>
</evidence>
<evidence type="ECO:0000256" key="3">
    <source>
        <dbReference type="ARBA" id="ARBA00007812"/>
    </source>
</evidence>
<protein>
    <submittedName>
        <fullName evidence="10">Thiamine pyrophosphate-binding protein</fullName>
    </submittedName>
</protein>
<feature type="domain" description="Thiamine pyrophosphate enzyme TPP-binding" evidence="8">
    <location>
        <begin position="383"/>
        <end position="531"/>
    </location>
</feature>